<dbReference type="Proteomes" id="UP001597568">
    <property type="component" value="Unassembled WGS sequence"/>
</dbReference>
<gene>
    <name evidence="1" type="ORF">ACFSY7_06935</name>
</gene>
<protein>
    <recommendedName>
        <fullName evidence="3">DUF1832 domain-containing protein</fullName>
    </recommendedName>
</protein>
<evidence type="ECO:0000313" key="1">
    <source>
        <dbReference type="EMBL" id="MFD2868228.1"/>
    </source>
</evidence>
<evidence type="ECO:0000313" key="2">
    <source>
        <dbReference type="Proteomes" id="UP001597568"/>
    </source>
</evidence>
<accession>A0ABW5XYU2</accession>
<keyword evidence="2" id="KW-1185">Reference proteome</keyword>
<comment type="caution">
    <text evidence="1">The sequence shown here is derived from an EMBL/GenBank/DDBJ whole genome shotgun (WGS) entry which is preliminary data.</text>
</comment>
<dbReference type="EMBL" id="JBHUOR010000037">
    <property type="protein sequence ID" value="MFD2868228.1"/>
    <property type="molecule type" value="Genomic_DNA"/>
</dbReference>
<proteinExistence type="predicted"/>
<organism evidence="1 2">
    <name type="scientific">Kurthia populi</name>
    <dbReference type="NCBI Taxonomy" id="1562132"/>
    <lineage>
        <taxon>Bacteria</taxon>
        <taxon>Bacillati</taxon>
        <taxon>Bacillota</taxon>
        <taxon>Bacilli</taxon>
        <taxon>Bacillales</taxon>
        <taxon>Caryophanaceae</taxon>
        <taxon>Kurthia</taxon>
    </lineage>
</organism>
<reference evidence="2" key="1">
    <citation type="journal article" date="2019" name="Int. J. Syst. Evol. Microbiol.">
        <title>The Global Catalogue of Microorganisms (GCM) 10K type strain sequencing project: providing services to taxonomists for standard genome sequencing and annotation.</title>
        <authorList>
            <consortium name="The Broad Institute Genomics Platform"/>
            <consortium name="The Broad Institute Genome Sequencing Center for Infectious Disease"/>
            <person name="Wu L."/>
            <person name="Ma J."/>
        </authorList>
    </citation>
    <scope>NUCLEOTIDE SEQUENCE [LARGE SCALE GENOMIC DNA]</scope>
    <source>
        <strain evidence="2">KCTC 33522</strain>
    </source>
</reference>
<evidence type="ECO:0008006" key="3">
    <source>
        <dbReference type="Google" id="ProtNLM"/>
    </source>
</evidence>
<sequence>MGNKKIILSGESRKIIDELMVLLNFSRPQMVEFSLSKGLSIANGPTEIQSFDLSTKWEFGESIIDGSEYLLYKHLIINEQQRSLSEEEVSKYMGNYIELGCRKLKELMTNKSSIEDLRLALLK</sequence>
<dbReference type="RefSeq" id="WP_380147343.1">
    <property type="nucleotide sequence ID" value="NZ_JBHUOR010000037.1"/>
</dbReference>
<name>A0ABW5XYU2_9BACL</name>